<sequence>MAHKKSEVQLHSENYGPAHPAVNVKVYSYPDVESHFGCSVKCAERAGEFAWESAQEQFWNEDAPEIAKNIFGDHVEIYSQGRSAGWLVVHNLEPVESWDAITLSQWWEFERMIQETVAFLTSDEYVFDAIESNRWTEEGAERFNFIEIKDGENVCLSDLKKNAIEQGFGPVIRN</sequence>
<evidence type="ECO:0000313" key="1">
    <source>
        <dbReference type="EMBL" id="KKN01183.1"/>
    </source>
</evidence>
<comment type="caution">
    <text evidence="1">The sequence shown here is derived from an EMBL/GenBank/DDBJ whole genome shotgun (WGS) entry which is preliminary data.</text>
</comment>
<protein>
    <submittedName>
        <fullName evidence="1">Uncharacterized protein</fullName>
    </submittedName>
</protein>
<dbReference type="EMBL" id="LAZR01005289">
    <property type="protein sequence ID" value="KKN01183.1"/>
    <property type="molecule type" value="Genomic_DNA"/>
</dbReference>
<name>A0A0F9Q710_9ZZZZ</name>
<dbReference type="AlphaFoldDB" id="A0A0F9Q710"/>
<gene>
    <name evidence="1" type="ORF">LCGC14_1130240</name>
</gene>
<reference evidence="1" key="1">
    <citation type="journal article" date="2015" name="Nature">
        <title>Complex archaea that bridge the gap between prokaryotes and eukaryotes.</title>
        <authorList>
            <person name="Spang A."/>
            <person name="Saw J.H."/>
            <person name="Jorgensen S.L."/>
            <person name="Zaremba-Niedzwiedzka K."/>
            <person name="Martijn J."/>
            <person name="Lind A.E."/>
            <person name="van Eijk R."/>
            <person name="Schleper C."/>
            <person name="Guy L."/>
            <person name="Ettema T.J."/>
        </authorList>
    </citation>
    <scope>NUCLEOTIDE SEQUENCE</scope>
</reference>
<organism evidence="1">
    <name type="scientific">marine sediment metagenome</name>
    <dbReference type="NCBI Taxonomy" id="412755"/>
    <lineage>
        <taxon>unclassified sequences</taxon>
        <taxon>metagenomes</taxon>
        <taxon>ecological metagenomes</taxon>
    </lineage>
</organism>
<accession>A0A0F9Q710</accession>
<proteinExistence type="predicted"/>